<evidence type="ECO:0000256" key="1">
    <source>
        <dbReference type="SAM" id="MobiDB-lite"/>
    </source>
</evidence>
<gene>
    <name evidence="2" type="primary">OBARTa0037B22.5</name>
</gene>
<organism evidence="2">
    <name type="scientific">Oryza barthii</name>
    <dbReference type="NCBI Taxonomy" id="65489"/>
    <lineage>
        <taxon>Eukaryota</taxon>
        <taxon>Viridiplantae</taxon>
        <taxon>Streptophyta</taxon>
        <taxon>Embryophyta</taxon>
        <taxon>Tracheophyta</taxon>
        <taxon>Spermatophyta</taxon>
        <taxon>Magnoliopsida</taxon>
        <taxon>Liliopsida</taxon>
        <taxon>Poales</taxon>
        <taxon>Poaceae</taxon>
        <taxon>BOP clade</taxon>
        <taxon>Oryzoideae</taxon>
        <taxon>Oryzeae</taxon>
        <taxon>Oryzinae</taxon>
        <taxon>Oryza</taxon>
    </lineage>
</organism>
<feature type="compositionally biased region" description="Basic and acidic residues" evidence="1">
    <location>
        <begin position="190"/>
        <end position="199"/>
    </location>
</feature>
<evidence type="ECO:0000313" key="2">
    <source>
        <dbReference type="EMBL" id="BBF89212.1"/>
    </source>
</evidence>
<reference evidence="2" key="1">
    <citation type="submission" date="2018-08" db="EMBL/GenBank/DDBJ databases">
        <title>Oryza barthii genomic DNA, chromosome 11, BAC clone:OBARTa0037B22.</title>
        <authorList>
            <person name="Wu J."/>
            <person name="Kanamori H."/>
        </authorList>
    </citation>
    <scope>NUCLEOTIDE SEQUENCE</scope>
    <source>
        <strain evidence="2">W1588</strain>
    </source>
</reference>
<accession>A0A679BCR6</accession>
<feature type="compositionally biased region" description="Gly residues" evidence="1">
    <location>
        <begin position="78"/>
        <end position="89"/>
    </location>
</feature>
<dbReference type="AlphaFoldDB" id="A0A679BCR6"/>
<feature type="region of interest" description="Disordered" evidence="1">
    <location>
        <begin position="1"/>
        <end position="54"/>
    </location>
</feature>
<protein>
    <submittedName>
        <fullName evidence="2">Uncharacterized protein</fullName>
    </submittedName>
</protein>
<feature type="region of interest" description="Disordered" evidence="1">
    <location>
        <begin position="78"/>
        <end position="102"/>
    </location>
</feature>
<feature type="region of interest" description="Disordered" evidence="1">
    <location>
        <begin position="166"/>
        <end position="221"/>
    </location>
</feature>
<dbReference type="EMBL" id="AP018842">
    <property type="protein sequence ID" value="BBF89212.1"/>
    <property type="molecule type" value="Genomic_DNA"/>
</dbReference>
<name>A0A679BCR6_9ORYZ</name>
<sequence>MKIRHGGKARREEEARPEIGRPTTREAFRRAAGTGSERGPRGFHPPARMCEGRRDGGMGGTAWARPTRQAAAAARWGGIVGRGTDGGGGRRGRRQHGGDGGPAAMALWEEMRGNEWEVETLRGGSGFIGEEERTRVERLGHALQSSRQAAGPSGSAAQALTVAATGRSATTGACAGTKGGGGNRRRGERKQRERQRERAALSLGSGTTLVLSTCEGEGETG</sequence>
<feature type="compositionally biased region" description="Low complexity" evidence="1">
    <location>
        <begin position="200"/>
        <end position="213"/>
    </location>
</feature>
<feature type="compositionally biased region" description="Basic and acidic residues" evidence="1">
    <location>
        <begin position="9"/>
        <end position="29"/>
    </location>
</feature>
<proteinExistence type="predicted"/>